<proteinExistence type="predicted"/>
<reference evidence="4 5" key="1">
    <citation type="submission" date="2020-04" db="EMBL/GenBank/DDBJ databases">
        <title>Draft genome of Pyxidicoccus fallax type strain.</title>
        <authorList>
            <person name="Whitworth D.E."/>
        </authorList>
    </citation>
    <scope>NUCLEOTIDE SEQUENCE [LARGE SCALE GENOMIC DNA]</scope>
    <source>
        <strain evidence="4 5">DSM 14698</strain>
    </source>
</reference>
<sequence length="1090" mass="115786">MPPAPSRVAVLPLLVALALACAPDASPPPAPASEARQPQALSSSEPFLVQDLQPGNHSSNPFELTRVGNTVYFSANDGLHGRELWMSNGTATGTVLVRDITPGEASSDVVPWGTVGDVFFFIASRQQNPRQYQLWRTNGTPAGTFPLQADTLTGLRGWYGPAEPVAELDGALLFLGSGKDTGGYQLWRSDGTEAGTFALSGNLPYTEPYFLSAVNGQVLFLVKNGFGAHQIWRSDGTAQGTRHIGDTSVDMTNAMTYPHYEHVPQAIGRLLYFVVPDYQGAQLWRTDGTAEGTQLLARQGSYSSMRALTGVGETLYFLLGSELWRSDGTPGGTVAVQGVPPIGISWLLEWRGALLVGGHNALYRLDGTGTWTRLLKLDSGSGHAVRADSHVYFTASSTDEGGNTLAGLWKTDGTTEGTVHVSPIARGILSSEDPTLPFRWNLDEWRPATAGDFFFFCGTENPVDQELWRSDGTRAGTVKLRDINAIGFDASPRTLTAVGDTLFFFTSFVREPYSWLSLWKTSGTGATLVHALGEKPPLPPPNLLAPFNDRLLISSHAGLWLSDGTAEGRVILRGQGTSALLVRDGTLSFTHGESLLYRSDGTPSGTVLLKETSQPNDLDWLDQQLVDVNGTLFFVGRDVTGSELWKSDGTGAGTVKVRDINPGEQGSSIHGMMSFNGRLFFTAVDVSQTRRLWTSDGTLFGTNTLGVEANTLTAAGGKLFFVSGPSLATSDGTTPGTRMVKRLSTGETARIQEPTELGGSLLFVTNDGTSGEELWRSDGTEAGTVRVKDIHPGPGGSSPQSLTNVDGVLYFLAAADGTEFEVWRSDGTEAGTFAVSTRLDARSRRQLEPGEAAPRMARVKRTLYFTARDAAHGEELWGLRLPPLTCPQPQVVEATSTAGAEARYPAPVMTPDVTGTPSITYEPPESRPLPLGTTQVRVNANVPSEGDYSCGFSVTVRDTTPPSVTCPGPQVVESAAANAAVSFPAATATDSVTAAPALHYSHASGSSFPRGGTEVTVSATDEAGNTATCAFTVTVREAPTTPPPDGEEPKTDTSGCGCGATSPSAVALGLLVLLAPFTRARRRESRRASR</sequence>
<evidence type="ECO:0000256" key="1">
    <source>
        <dbReference type="ARBA" id="ARBA00022737"/>
    </source>
</evidence>
<name>A0A848LGD4_9BACT</name>
<gene>
    <name evidence="4" type="ORF">HG543_15805</name>
</gene>
<dbReference type="NCBIfam" id="TIGR04534">
    <property type="entry name" value="ELWxxDGT_rpt"/>
    <property type="match status" value="2"/>
</dbReference>
<comment type="caution">
    <text evidence="4">The sequence shown here is derived from an EMBL/GenBank/DDBJ whole genome shotgun (WGS) entry which is preliminary data.</text>
</comment>
<dbReference type="Pfam" id="PF02494">
    <property type="entry name" value="HYR"/>
    <property type="match status" value="1"/>
</dbReference>
<evidence type="ECO:0000313" key="4">
    <source>
        <dbReference type="EMBL" id="NMO16305.1"/>
    </source>
</evidence>
<dbReference type="InterPro" id="IPR030916">
    <property type="entry name" value="ELWxxDGT_rpt"/>
</dbReference>
<dbReference type="RefSeq" id="WP_169345596.1">
    <property type="nucleotide sequence ID" value="NZ_JABBJJ010000063.1"/>
</dbReference>
<dbReference type="InterPro" id="IPR003410">
    <property type="entry name" value="HYR_dom"/>
</dbReference>
<feature type="region of interest" description="Disordered" evidence="2">
    <location>
        <begin position="1037"/>
        <end position="1058"/>
    </location>
</feature>
<protein>
    <submittedName>
        <fullName evidence="4">HYR domain-containing protein</fullName>
    </submittedName>
</protein>
<organism evidence="4 5">
    <name type="scientific">Pyxidicoccus fallax</name>
    <dbReference type="NCBI Taxonomy" id="394095"/>
    <lineage>
        <taxon>Bacteria</taxon>
        <taxon>Pseudomonadati</taxon>
        <taxon>Myxococcota</taxon>
        <taxon>Myxococcia</taxon>
        <taxon>Myxococcales</taxon>
        <taxon>Cystobacterineae</taxon>
        <taxon>Myxococcaceae</taxon>
        <taxon>Pyxidicoccus</taxon>
    </lineage>
</organism>
<keyword evidence="1" id="KW-0677">Repeat</keyword>
<evidence type="ECO:0000256" key="2">
    <source>
        <dbReference type="SAM" id="MobiDB-lite"/>
    </source>
</evidence>
<dbReference type="PROSITE" id="PS51257">
    <property type="entry name" value="PROKAR_LIPOPROTEIN"/>
    <property type="match status" value="1"/>
</dbReference>
<dbReference type="EMBL" id="JABBJJ010000063">
    <property type="protein sequence ID" value="NMO16305.1"/>
    <property type="molecule type" value="Genomic_DNA"/>
</dbReference>
<dbReference type="PROSITE" id="PS50825">
    <property type="entry name" value="HYR"/>
    <property type="match status" value="1"/>
</dbReference>
<dbReference type="SUPFAM" id="SSF63829">
    <property type="entry name" value="Calcium-dependent phosphotriesterase"/>
    <property type="match status" value="1"/>
</dbReference>
<dbReference type="AlphaFoldDB" id="A0A848LGD4"/>
<dbReference type="PANTHER" id="PTHR24273">
    <property type="entry name" value="FI04643P-RELATED"/>
    <property type="match status" value="1"/>
</dbReference>
<feature type="domain" description="HYR" evidence="3">
    <location>
        <begin position="957"/>
        <end position="1037"/>
    </location>
</feature>
<accession>A0A848LGD4</accession>
<keyword evidence="5" id="KW-1185">Reference proteome</keyword>
<evidence type="ECO:0000313" key="5">
    <source>
        <dbReference type="Proteomes" id="UP000518300"/>
    </source>
</evidence>
<dbReference type="PANTHER" id="PTHR24273:SF32">
    <property type="entry name" value="HYALIN"/>
    <property type="match status" value="1"/>
</dbReference>
<evidence type="ECO:0000259" key="3">
    <source>
        <dbReference type="PROSITE" id="PS50825"/>
    </source>
</evidence>
<dbReference type="Proteomes" id="UP000518300">
    <property type="component" value="Unassembled WGS sequence"/>
</dbReference>